<gene>
    <name evidence="8" type="ORF">J121_1107</name>
</gene>
<dbReference type="InterPro" id="IPR000873">
    <property type="entry name" value="AMP-dep_synth/lig_dom"/>
</dbReference>
<dbReference type="NCBIfam" id="NF004837">
    <property type="entry name" value="PRK06187.1"/>
    <property type="match status" value="1"/>
</dbReference>
<protein>
    <recommendedName>
        <fullName evidence="5">3-methylmercaptopropionyl-CoA ligase</fullName>
        <ecNumber evidence="4">6.2.1.44</ecNumber>
    </recommendedName>
</protein>
<dbReference type="InterPro" id="IPR025110">
    <property type="entry name" value="AMP-bd_C"/>
</dbReference>
<comment type="caution">
    <text evidence="8">The sequence shown here is derived from an EMBL/GenBank/DDBJ whole genome shotgun (WGS) entry which is preliminary data.</text>
</comment>
<sequence>MAEHEKLTFDELIRHWAKEKPDQVALEQEGSALTFAELEDRSRKVGAMLRARGLEKGDRIAWLGKNARHYFELFYSAARLGVVMVPIGWRLAAPEIAYILGDTGAKLLFIDEGFGELADKACGQMDAAPPIVDTPTARAEIAAAQPGDFAAAGADDAVLQLYTSGTTGNPKGAVLTNANLFSLRLPAEEAAQPWSSWDEDEAILICMPCAHIGGTGLGIMAIAAGIRAIVQAEFTPEGVLDAFEQGITRLFIVPAALQMVVQHPRAKDTDMSAVKYVMYGAAPIPLDLLREAVQTIPGAGFLQCYGMTETTGTIAMLPPEDHALDGNQRMRSAGKAVPGAELKVIGEDGGELPCGEVGELICKSPSNMIGYWNLPDATRGALKDGWMHTGDAAYMDEDGYVYIQDRIKDMIISGGENVYPAQVESAIYGHPAVSEVAVIGVPDETWGEAVKACVVPKPGTTVDPDDIIVFTRERLAGFKVPKTVEVIDAMPRNPSGKILRRELRAPFWEGRDRQVN</sequence>
<evidence type="ECO:0000313" key="8">
    <source>
        <dbReference type="EMBL" id="KNH02700.1"/>
    </source>
</evidence>
<dbReference type="PANTHER" id="PTHR43201">
    <property type="entry name" value="ACYL-COA SYNTHETASE"/>
    <property type="match status" value="1"/>
</dbReference>
<dbReference type="STRING" id="1306953.J121_1107"/>
<evidence type="ECO:0000259" key="6">
    <source>
        <dbReference type="Pfam" id="PF00501"/>
    </source>
</evidence>
<accession>A0A0L1KF48</accession>
<dbReference type="Gene3D" id="3.40.50.12780">
    <property type="entry name" value="N-terminal domain of ligase-like"/>
    <property type="match status" value="1"/>
</dbReference>
<dbReference type="Gene3D" id="3.30.300.30">
    <property type="match status" value="1"/>
</dbReference>
<dbReference type="FunFam" id="3.30.300.30:FF:000008">
    <property type="entry name" value="2,3-dihydroxybenzoate-AMP ligase"/>
    <property type="match status" value="1"/>
</dbReference>
<dbReference type="PATRIC" id="fig|1306953.7.peg.1136"/>
<dbReference type="Pfam" id="PF00501">
    <property type="entry name" value="AMP-binding"/>
    <property type="match status" value="1"/>
</dbReference>
<dbReference type="Pfam" id="PF13193">
    <property type="entry name" value="AMP-binding_C"/>
    <property type="match status" value="1"/>
</dbReference>
<feature type="domain" description="AMP-binding enzyme C-terminal" evidence="7">
    <location>
        <begin position="422"/>
        <end position="497"/>
    </location>
</feature>
<evidence type="ECO:0000256" key="5">
    <source>
        <dbReference type="ARBA" id="ARBA00067668"/>
    </source>
</evidence>
<comment type="catalytic activity">
    <reaction evidence="3">
        <text>3-(methylsulfanyl)propanoate + ATP + CoA = 3-(methylsulfanyl)propanoyl-CoA + AMP + diphosphate</text>
        <dbReference type="Rhea" id="RHEA:43052"/>
        <dbReference type="ChEBI" id="CHEBI:30616"/>
        <dbReference type="ChEBI" id="CHEBI:33019"/>
        <dbReference type="ChEBI" id="CHEBI:49016"/>
        <dbReference type="ChEBI" id="CHEBI:57287"/>
        <dbReference type="ChEBI" id="CHEBI:82815"/>
        <dbReference type="ChEBI" id="CHEBI:456215"/>
        <dbReference type="EC" id="6.2.1.44"/>
    </reaction>
    <physiologicalReaction direction="left-to-right" evidence="3">
        <dbReference type="Rhea" id="RHEA:43053"/>
    </physiologicalReaction>
</comment>
<dbReference type="GO" id="GO:0031956">
    <property type="term" value="F:medium-chain fatty acid-CoA ligase activity"/>
    <property type="evidence" value="ECO:0007669"/>
    <property type="project" value="TreeGrafter"/>
</dbReference>
<dbReference type="SUPFAM" id="SSF56801">
    <property type="entry name" value="Acetyl-CoA synthetase-like"/>
    <property type="match status" value="1"/>
</dbReference>
<dbReference type="EMBL" id="JYNE01000021">
    <property type="protein sequence ID" value="KNH02700.1"/>
    <property type="molecule type" value="Genomic_DNA"/>
</dbReference>
<evidence type="ECO:0000259" key="7">
    <source>
        <dbReference type="Pfam" id="PF13193"/>
    </source>
</evidence>
<dbReference type="PANTHER" id="PTHR43201:SF5">
    <property type="entry name" value="MEDIUM-CHAIN ACYL-COA LIGASE ACSF2, MITOCHONDRIAL"/>
    <property type="match status" value="1"/>
</dbReference>
<proteinExistence type="inferred from homology"/>
<dbReference type="InterPro" id="IPR042099">
    <property type="entry name" value="ANL_N_sf"/>
</dbReference>
<evidence type="ECO:0000256" key="3">
    <source>
        <dbReference type="ARBA" id="ARBA00051915"/>
    </source>
</evidence>
<dbReference type="GO" id="GO:0006631">
    <property type="term" value="P:fatty acid metabolic process"/>
    <property type="evidence" value="ECO:0007669"/>
    <property type="project" value="TreeGrafter"/>
</dbReference>
<dbReference type="EC" id="6.2.1.44" evidence="4"/>
<name>A0A0L1KF48_9SPHN</name>
<evidence type="ECO:0000256" key="1">
    <source>
        <dbReference type="ARBA" id="ARBA00006432"/>
    </source>
</evidence>
<comment type="similarity">
    <text evidence="1">Belongs to the ATP-dependent AMP-binding enzyme family.</text>
</comment>
<dbReference type="InterPro" id="IPR045851">
    <property type="entry name" value="AMP-bd_C_sf"/>
</dbReference>
<evidence type="ECO:0000256" key="4">
    <source>
        <dbReference type="ARBA" id="ARBA00066616"/>
    </source>
</evidence>
<feature type="domain" description="AMP-dependent synthetase/ligase" evidence="6">
    <location>
        <begin position="14"/>
        <end position="372"/>
    </location>
</feature>
<organism evidence="8 9">
    <name type="scientific">Qipengyuania citrea LAMA 915</name>
    <dbReference type="NCBI Taxonomy" id="1306953"/>
    <lineage>
        <taxon>Bacteria</taxon>
        <taxon>Pseudomonadati</taxon>
        <taxon>Pseudomonadota</taxon>
        <taxon>Alphaproteobacteria</taxon>
        <taxon>Sphingomonadales</taxon>
        <taxon>Erythrobacteraceae</taxon>
        <taxon>Qipengyuania</taxon>
    </lineage>
</organism>
<dbReference type="RefSeq" id="WP_050599805.1">
    <property type="nucleotide sequence ID" value="NZ_JYNE01000021.1"/>
</dbReference>
<dbReference type="Proteomes" id="UP000037446">
    <property type="component" value="Unassembled WGS sequence"/>
</dbReference>
<reference evidence="8" key="1">
    <citation type="submission" date="2015-02" db="EMBL/GenBank/DDBJ databases">
        <authorList>
            <person name="Chooi Y.-H."/>
        </authorList>
    </citation>
    <scope>NUCLEOTIDE SEQUENCE [LARGE SCALE GENOMIC DNA]</scope>
    <source>
        <strain evidence="8">LAMA 915</strain>
    </source>
</reference>
<dbReference type="AlphaFoldDB" id="A0A0L1KF48"/>
<evidence type="ECO:0000313" key="9">
    <source>
        <dbReference type="Proteomes" id="UP000037446"/>
    </source>
</evidence>
<keyword evidence="2" id="KW-0436">Ligase</keyword>
<dbReference type="CDD" id="cd17631">
    <property type="entry name" value="FACL_FadD13-like"/>
    <property type="match status" value="1"/>
</dbReference>
<evidence type="ECO:0000256" key="2">
    <source>
        <dbReference type="ARBA" id="ARBA00022598"/>
    </source>
</evidence>